<dbReference type="RefSeq" id="WP_193669870.1">
    <property type="nucleotide sequence ID" value="NZ_JACDTV010000011.1"/>
</dbReference>
<feature type="signal peptide" evidence="1">
    <location>
        <begin position="1"/>
        <end position="24"/>
    </location>
</feature>
<feature type="chain" id="PRO_5047132324" evidence="1">
    <location>
        <begin position="25"/>
        <end position="131"/>
    </location>
</feature>
<proteinExistence type="predicted"/>
<keyword evidence="3" id="KW-1185">Reference proteome</keyword>
<dbReference type="Proteomes" id="UP000732378">
    <property type="component" value="Unassembled WGS sequence"/>
</dbReference>
<protein>
    <submittedName>
        <fullName evidence="2">Uncharacterized protein</fullName>
    </submittedName>
</protein>
<evidence type="ECO:0000256" key="1">
    <source>
        <dbReference type="SAM" id="SignalP"/>
    </source>
</evidence>
<comment type="caution">
    <text evidence="2">The sequence shown here is derived from an EMBL/GenBank/DDBJ whole genome shotgun (WGS) entry which is preliminary data.</text>
</comment>
<sequence length="131" mass="14409">MKKLIAGVFAATLMFGVTAPSASAYPATVQTEADVKVPKNVQAKKKVKVRINLNTATNEGAVCTGQVYIQVTRLNPKPQRVVKEATKNVKDSNQFRFAYPAKGRYRTVVKYTRGGQDPCSFSRDKKIVRAS</sequence>
<keyword evidence="1" id="KW-0732">Signal</keyword>
<organism evidence="2 3">
    <name type="scientific">Nocardioides salarius</name>
    <dbReference type="NCBI Taxonomy" id="374513"/>
    <lineage>
        <taxon>Bacteria</taxon>
        <taxon>Bacillati</taxon>
        <taxon>Actinomycetota</taxon>
        <taxon>Actinomycetes</taxon>
        <taxon>Propionibacteriales</taxon>
        <taxon>Nocardioidaceae</taxon>
        <taxon>Nocardioides</taxon>
    </lineage>
</organism>
<gene>
    <name evidence="2" type="ORF">JOE61_001493</name>
</gene>
<accession>A0ABS2M909</accession>
<name>A0ABS2M909_9ACTN</name>
<reference evidence="2 3" key="1">
    <citation type="submission" date="2021-01" db="EMBL/GenBank/DDBJ databases">
        <title>Sequencing the genomes of 1000 actinobacteria strains.</title>
        <authorList>
            <person name="Klenk H.-P."/>
        </authorList>
    </citation>
    <scope>NUCLEOTIDE SEQUENCE [LARGE SCALE GENOMIC DNA]</scope>
    <source>
        <strain evidence="2 3">DSM 18239</strain>
    </source>
</reference>
<evidence type="ECO:0000313" key="3">
    <source>
        <dbReference type="Proteomes" id="UP000732378"/>
    </source>
</evidence>
<dbReference type="EMBL" id="JAFBBZ010000001">
    <property type="protein sequence ID" value="MBM7507679.1"/>
    <property type="molecule type" value="Genomic_DNA"/>
</dbReference>
<evidence type="ECO:0000313" key="2">
    <source>
        <dbReference type="EMBL" id="MBM7507679.1"/>
    </source>
</evidence>